<proteinExistence type="predicted"/>
<feature type="coiled-coil region" evidence="1">
    <location>
        <begin position="256"/>
        <end position="286"/>
    </location>
</feature>
<dbReference type="EMBL" id="CAKOGP040001980">
    <property type="protein sequence ID" value="CAJ1958500.1"/>
    <property type="molecule type" value="Genomic_DNA"/>
</dbReference>
<keyword evidence="3" id="KW-0732">Signal</keyword>
<protein>
    <recommendedName>
        <fullName evidence="6">HEAT repeat-containing protein 1</fullName>
    </recommendedName>
</protein>
<gene>
    <name evidence="4" type="ORF">CYCCA115_LOCUS17207</name>
</gene>
<evidence type="ECO:0008006" key="6">
    <source>
        <dbReference type="Google" id="ProtNLM"/>
    </source>
</evidence>
<evidence type="ECO:0000256" key="1">
    <source>
        <dbReference type="SAM" id="Coils"/>
    </source>
</evidence>
<name>A0AAD2PW02_9STRA</name>
<sequence>MNIFGAKAFLILVFYFQSFPFGQSASPTISRSWKAWRGWMIRNTGATYRVRQYKDLKDGEFPNTVRTTVRGGGSSHNNVEVEEHLKVDQATSSPLEIPEATNQKDSTTILTLTRKGHRCTQDVILDLLRRSSIDLKLESIELLQLITTRSSDYLQDLKLAVEEENKKLPHPRKLLHFLAPKIPAIKHSPDVNLRVHSSRSDIDSSIAACIIGTLAHVSEIYDKQTIMRASSTEESHSVGPELTTDRRFEQLVECVLNGVNIQKRKKESLNRQLEKNSDAVADIEQVLDEEDAHIDDGLNVRDACRAAWGISVLGCSHLETIADVKILDLLLALSLRVRELLLARLQLIRQDDLFSGPSNAHITTSERLNQVVEELAEDAATAMWAFACVKACTGLRSVPLFETCCSILCQDPIDMRKRAQSADYEPGLPIGVHDVVDRLADAENVDQAPENEIDSSKNETAYARSEDTGNGKDAFLDWLSPTEVNDVLWAIALHGSNNTSASDEITLSETASALGEIAFDRLLEWLEHDSLLSLEDVDGKSPSSIKIKSDKDEVTVEVVDAASLLASNMEPSDPFESTGEILPAENSTFSNQKNVEEIEVVDAAALLASASAPGKEMIEKETITASASVTGTNSIEALSSEGVARPRGYKSSPIFTPHDLASMAWSVTELRDPLQVRIVGIVVRLIERLGLDGTKRLGGGDLANLAWAISKSSDISTKPHSNGRILASFSVLSWISHSALQWVTKGQSSDCEKSVQILESFQPPELGRLAWAMANIASTNSMHSQTLKRNTEVMELARLSLEAAASNPELFATEDMLRIAWSFLELCSDDDSMITLSVADALGSILAAVEQSLHQWERGKTSITQYETRDASVFSSFFGLPRLKQQLLEHALNDGEDEDESTLTPILEKSRKPLLRDLTVDPATLCKAACGYQRLSKKYPSMKGAWSLTRVAIRLLASKNARLMKECSIHDVISLCEATVLAEGDGHRTDLVTGLFARKVLQLLNVAVDNGTEANDSSIDVTQASSTEICTLLWSLGELGVKHRFNDDAKCSAYKRRHFVCESALLSPSEVEDLPLPSILKLLRGTVIMNYLATDKVFLLNILKAILTKGSMLKSHDLCYVAESIALLKEALTPGHLYDASRSSGNPPSSEILKSEKVGKRGEEHSDATTGETEYLGEESPPQIGEASIEQDLQQSCDAILACIGTVARKDAAILQTKVIRRLLAVYSLLPFQDDALIESLSSIVALRKLHLEQLPQESLGSLLRTARSSAESVKDTVFGSLESGSVFEQLKHGFRSFFSSIQETEAKENGDDILTEELLTSVQESIDRASKASKSAEDLQAALGVSLDSIFSSMKRGTAFELAQCEELIDNYYRINFVTGTFKSRYDKVGARDIAKRVLGRLLP</sequence>
<feature type="signal peptide" evidence="3">
    <location>
        <begin position="1"/>
        <end position="24"/>
    </location>
</feature>
<accession>A0AAD2PW02</accession>
<comment type="caution">
    <text evidence="4">The sequence shown here is derived from an EMBL/GenBank/DDBJ whole genome shotgun (WGS) entry which is preliminary data.</text>
</comment>
<evidence type="ECO:0000256" key="3">
    <source>
        <dbReference type="SAM" id="SignalP"/>
    </source>
</evidence>
<keyword evidence="1" id="KW-0175">Coiled coil</keyword>
<reference evidence="4" key="1">
    <citation type="submission" date="2023-08" db="EMBL/GenBank/DDBJ databases">
        <authorList>
            <person name="Audoor S."/>
            <person name="Bilcke G."/>
        </authorList>
    </citation>
    <scope>NUCLEOTIDE SEQUENCE</scope>
</reference>
<feature type="compositionally biased region" description="Basic and acidic residues" evidence="2">
    <location>
        <begin position="1153"/>
        <end position="1167"/>
    </location>
</feature>
<evidence type="ECO:0000313" key="5">
    <source>
        <dbReference type="Proteomes" id="UP001295423"/>
    </source>
</evidence>
<dbReference type="Proteomes" id="UP001295423">
    <property type="component" value="Unassembled WGS sequence"/>
</dbReference>
<feature type="region of interest" description="Disordered" evidence="2">
    <location>
        <begin position="445"/>
        <end position="468"/>
    </location>
</feature>
<keyword evidence="5" id="KW-1185">Reference proteome</keyword>
<feature type="chain" id="PRO_5042030221" description="HEAT repeat-containing protein 1" evidence="3">
    <location>
        <begin position="25"/>
        <end position="1405"/>
    </location>
</feature>
<evidence type="ECO:0000313" key="4">
    <source>
        <dbReference type="EMBL" id="CAJ1958500.1"/>
    </source>
</evidence>
<organism evidence="4 5">
    <name type="scientific">Cylindrotheca closterium</name>
    <dbReference type="NCBI Taxonomy" id="2856"/>
    <lineage>
        <taxon>Eukaryota</taxon>
        <taxon>Sar</taxon>
        <taxon>Stramenopiles</taxon>
        <taxon>Ochrophyta</taxon>
        <taxon>Bacillariophyta</taxon>
        <taxon>Bacillariophyceae</taxon>
        <taxon>Bacillariophycidae</taxon>
        <taxon>Bacillariales</taxon>
        <taxon>Bacillariaceae</taxon>
        <taxon>Cylindrotheca</taxon>
    </lineage>
</organism>
<evidence type="ECO:0000256" key="2">
    <source>
        <dbReference type="SAM" id="MobiDB-lite"/>
    </source>
</evidence>
<feature type="region of interest" description="Disordered" evidence="2">
    <location>
        <begin position="1139"/>
        <end position="1180"/>
    </location>
</feature>